<organism evidence="1 3">
    <name type="scientific">Lederbergia galactosidilytica</name>
    <dbReference type="NCBI Taxonomy" id="217031"/>
    <lineage>
        <taxon>Bacteria</taxon>
        <taxon>Bacillati</taxon>
        <taxon>Bacillota</taxon>
        <taxon>Bacilli</taxon>
        <taxon>Bacillales</taxon>
        <taxon>Bacillaceae</taxon>
        <taxon>Lederbergia</taxon>
    </lineage>
</organism>
<dbReference type="STRING" id="217031.ABB05_12305"/>
<evidence type="ECO:0000313" key="1">
    <source>
        <dbReference type="EMBL" id="KRG14650.1"/>
    </source>
</evidence>
<dbReference type="OrthoDB" id="2680365at2"/>
<proteinExistence type="predicted"/>
<dbReference type="AlphaFoldDB" id="A0A0Q9YA61"/>
<reference evidence="1 3" key="2">
    <citation type="submission" date="2015-06" db="EMBL/GenBank/DDBJ databases">
        <title>Genome sequencing project of Bacillus galactosidilyticus PL133.</title>
        <authorList>
            <person name="Gaiero J."/>
            <person name="Nicol R."/>
            <person name="Habash M."/>
        </authorList>
    </citation>
    <scope>NUCLEOTIDE SEQUENCE [LARGE SCALE GENOMIC DNA]</scope>
    <source>
        <strain evidence="1 3">PL133</strain>
    </source>
</reference>
<evidence type="ECO:0000313" key="4">
    <source>
        <dbReference type="Proteomes" id="UP000077881"/>
    </source>
</evidence>
<gene>
    <name evidence="2" type="ORF">ABB05_12305</name>
    <name evidence="1" type="ORF">ACA29_05805</name>
</gene>
<name>A0A0Q9YA61_9BACI</name>
<comment type="caution">
    <text evidence="1">The sequence shown here is derived from an EMBL/GenBank/DDBJ whole genome shotgun (WGS) entry which is preliminary data.</text>
</comment>
<evidence type="ECO:0000313" key="3">
    <source>
        <dbReference type="Proteomes" id="UP000053881"/>
    </source>
</evidence>
<evidence type="ECO:0000313" key="2">
    <source>
        <dbReference type="EMBL" id="OAK70532.1"/>
    </source>
</evidence>
<accession>A0A0Q9YA61</accession>
<dbReference type="PATRIC" id="fig|217031.4.peg.1943"/>
<dbReference type="RefSeq" id="WP_057987771.1">
    <property type="nucleotide sequence ID" value="NZ_JAGGKH010000025.1"/>
</dbReference>
<reference evidence="2 4" key="1">
    <citation type="submission" date="2015-05" db="EMBL/GenBank/DDBJ databases">
        <title>Comparison of genome.</title>
        <authorList>
            <person name="Zheng Z."/>
            <person name="Sun M."/>
        </authorList>
    </citation>
    <scope>NUCLEOTIDE SEQUENCE [LARGE SCALE GENOMIC DNA]</scope>
    <source>
        <strain evidence="2 4">G25-74</strain>
    </source>
</reference>
<keyword evidence="4" id="KW-1185">Reference proteome</keyword>
<protein>
    <submittedName>
        <fullName evidence="1">Uncharacterized protein</fullName>
    </submittedName>
</protein>
<dbReference type="Proteomes" id="UP000053881">
    <property type="component" value="Unassembled WGS sequence"/>
</dbReference>
<dbReference type="EMBL" id="LDJR01000050">
    <property type="protein sequence ID" value="OAK70532.1"/>
    <property type="molecule type" value="Genomic_DNA"/>
</dbReference>
<sequence>MFGPFVVNVLGIKVNAMDRNSSMNLAPSPRVDTFLTFKQNYGLGEENGDFSIVNVPFNLVNDMDVNDTNSQKTSII</sequence>
<dbReference type="Proteomes" id="UP000077881">
    <property type="component" value="Unassembled WGS sequence"/>
</dbReference>
<dbReference type="EMBL" id="LGPB01000060">
    <property type="protein sequence ID" value="KRG14650.1"/>
    <property type="molecule type" value="Genomic_DNA"/>
</dbReference>